<comment type="caution">
    <text evidence="3">The sequence shown here is derived from an EMBL/GenBank/DDBJ whole genome shotgun (WGS) entry which is preliminary data.</text>
</comment>
<evidence type="ECO:0000313" key="2">
    <source>
        <dbReference type="EMBL" id="MUG66979.1"/>
    </source>
</evidence>
<keyword evidence="5" id="KW-1185">Reference proteome</keyword>
<evidence type="ECO:0008006" key="6">
    <source>
        <dbReference type="Google" id="ProtNLM"/>
    </source>
</evidence>
<dbReference type="RefSeq" id="WP_095266582.1">
    <property type="nucleotide sequence ID" value="NZ_NPBY01000057.1"/>
</dbReference>
<feature type="chain" id="PRO_5032931575" description="SH3 domain-containing protein" evidence="1">
    <location>
        <begin position="26"/>
        <end position="115"/>
    </location>
</feature>
<proteinExistence type="predicted"/>
<name>A0A268EMT5_9BACL</name>
<evidence type="ECO:0000313" key="5">
    <source>
        <dbReference type="Proteomes" id="UP000435177"/>
    </source>
</evidence>
<dbReference type="Proteomes" id="UP000435177">
    <property type="component" value="Unassembled WGS sequence"/>
</dbReference>
<dbReference type="AlphaFoldDB" id="A0A268EMT5"/>
<evidence type="ECO:0000313" key="4">
    <source>
        <dbReference type="Proteomes" id="UP000215596"/>
    </source>
</evidence>
<evidence type="ECO:0000313" key="3">
    <source>
        <dbReference type="EMBL" id="PAD74432.1"/>
    </source>
</evidence>
<feature type="signal peptide" evidence="1">
    <location>
        <begin position="1"/>
        <end position="25"/>
    </location>
</feature>
<evidence type="ECO:0000256" key="1">
    <source>
        <dbReference type="SAM" id="SignalP"/>
    </source>
</evidence>
<keyword evidence="1" id="KW-0732">Signal</keyword>
<gene>
    <name evidence="3" type="ORF">CHH67_17950</name>
    <name evidence="2" type="ORF">GNP94_13295</name>
</gene>
<dbReference type="OrthoDB" id="2666323at2"/>
<organism evidence="3 4">
    <name type="scientific">Paenibacillus campinasensis</name>
    <dbReference type="NCBI Taxonomy" id="66347"/>
    <lineage>
        <taxon>Bacteria</taxon>
        <taxon>Bacillati</taxon>
        <taxon>Bacillota</taxon>
        <taxon>Bacilli</taxon>
        <taxon>Bacillales</taxon>
        <taxon>Paenibacillaceae</taxon>
        <taxon>Paenibacillus</taxon>
    </lineage>
</organism>
<protein>
    <recommendedName>
        <fullName evidence="6">SH3 domain-containing protein</fullName>
    </recommendedName>
</protein>
<dbReference type="EMBL" id="NPBY01000057">
    <property type="protein sequence ID" value="PAD74432.1"/>
    <property type="molecule type" value="Genomic_DNA"/>
</dbReference>
<dbReference type="Proteomes" id="UP000215596">
    <property type="component" value="Unassembled WGS sequence"/>
</dbReference>
<reference evidence="2 5" key="2">
    <citation type="submission" date="2019-11" db="EMBL/GenBank/DDBJ databases">
        <title>Draft genome sequences of five Paenibacillus species of dairy origin.</title>
        <authorList>
            <person name="Olajide A.M."/>
            <person name="Chen S."/>
            <person name="Lapointe G."/>
        </authorList>
    </citation>
    <scope>NUCLEOTIDE SEQUENCE [LARGE SCALE GENOMIC DNA]</scope>
    <source>
        <strain evidence="2 5">3CS1</strain>
    </source>
</reference>
<reference evidence="3 4" key="1">
    <citation type="submission" date="2017-07" db="EMBL/GenBank/DDBJ databases">
        <title>Isolation and whole genome analysis of endospore-forming bacteria from heroin.</title>
        <authorList>
            <person name="Kalinowski J."/>
            <person name="Ahrens B."/>
            <person name="Al-Dilaimi A."/>
            <person name="Winkler A."/>
            <person name="Wibberg D."/>
            <person name="Schleenbecker U."/>
            <person name="Ruckert C."/>
            <person name="Wolfel R."/>
            <person name="Grass G."/>
        </authorList>
    </citation>
    <scope>NUCLEOTIDE SEQUENCE [LARGE SCALE GENOMIC DNA]</scope>
    <source>
        <strain evidence="3 4">7537-G1</strain>
    </source>
</reference>
<sequence>MNKKNTLAITTALTLALSMTAVASADPVTGTVTEATYEPIQSEPIIKPELVVLFPSEDVILTEVAYFYNTPNGVKIGALAPQKVKTTGERITVAGGEWVEIYTWLGKAWLFVDQT</sequence>
<dbReference type="EMBL" id="WOAA01000010">
    <property type="protein sequence ID" value="MUG66979.1"/>
    <property type="molecule type" value="Genomic_DNA"/>
</dbReference>
<accession>A0A268EMT5</accession>